<sequence>MRQGVASGELAVGEQLPPAAELAGALAVDRNTVLVAYRQLRDEGLLEFRRGRGARIASAMAEPAAVTEAAQALVAVARRHGLGRGDLIRLIEKLT</sequence>
<dbReference type="AlphaFoldDB" id="A0A919JAT8"/>
<dbReference type="PANTHER" id="PTHR46577:SF1">
    <property type="entry name" value="HTH-TYPE TRANSCRIPTIONAL REGULATORY PROTEIN GABR"/>
    <property type="match status" value="1"/>
</dbReference>
<dbReference type="EMBL" id="BOMM01000087">
    <property type="protein sequence ID" value="GIE16467.1"/>
    <property type="molecule type" value="Genomic_DNA"/>
</dbReference>
<dbReference type="InterPro" id="IPR036390">
    <property type="entry name" value="WH_DNA-bd_sf"/>
</dbReference>
<dbReference type="InterPro" id="IPR051446">
    <property type="entry name" value="HTH_trans_reg/aminotransferase"/>
</dbReference>
<dbReference type="PANTHER" id="PTHR46577">
    <property type="entry name" value="HTH-TYPE TRANSCRIPTIONAL REGULATORY PROTEIN GABR"/>
    <property type="match status" value="1"/>
</dbReference>
<keyword evidence="3" id="KW-0238">DNA-binding</keyword>
<evidence type="ECO:0000259" key="5">
    <source>
        <dbReference type="PROSITE" id="PS50949"/>
    </source>
</evidence>
<evidence type="ECO:0000256" key="4">
    <source>
        <dbReference type="ARBA" id="ARBA00023163"/>
    </source>
</evidence>
<comment type="caution">
    <text evidence="6">The sequence shown here is derived from an EMBL/GenBank/DDBJ whole genome shotgun (WGS) entry which is preliminary data.</text>
</comment>
<organism evidence="6 7">
    <name type="scientific">Paractinoplanes ferrugineus</name>
    <dbReference type="NCBI Taxonomy" id="113564"/>
    <lineage>
        <taxon>Bacteria</taxon>
        <taxon>Bacillati</taxon>
        <taxon>Actinomycetota</taxon>
        <taxon>Actinomycetes</taxon>
        <taxon>Micromonosporales</taxon>
        <taxon>Micromonosporaceae</taxon>
        <taxon>Paractinoplanes</taxon>
    </lineage>
</organism>
<dbReference type="InterPro" id="IPR036388">
    <property type="entry name" value="WH-like_DNA-bd_sf"/>
</dbReference>
<dbReference type="GO" id="GO:0003677">
    <property type="term" value="F:DNA binding"/>
    <property type="evidence" value="ECO:0007669"/>
    <property type="project" value="UniProtKB-KW"/>
</dbReference>
<keyword evidence="4" id="KW-0804">Transcription</keyword>
<gene>
    <name evidence="6" type="ORF">Afe05nite_83070</name>
</gene>
<accession>A0A919JAT8</accession>
<dbReference type="PRINTS" id="PR00035">
    <property type="entry name" value="HTHGNTR"/>
</dbReference>
<reference evidence="6" key="1">
    <citation type="submission" date="2021-01" db="EMBL/GenBank/DDBJ databases">
        <title>Whole genome shotgun sequence of Actinoplanes ferrugineus NBRC 15555.</title>
        <authorList>
            <person name="Komaki H."/>
            <person name="Tamura T."/>
        </authorList>
    </citation>
    <scope>NUCLEOTIDE SEQUENCE</scope>
    <source>
        <strain evidence="6">NBRC 15555</strain>
    </source>
</reference>
<evidence type="ECO:0000256" key="2">
    <source>
        <dbReference type="ARBA" id="ARBA00023015"/>
    </source>
</evidence>
<evidence type="ECO:0000256" key="3">
    <source>
        <dbReference type="ARBA" id="ARBA00023125"/>
    </source>
</evidence>
<dbReference type="GO" id="GO:0003700">
    <property type="term" value="F:DNA-binding transcription factor activity"/>
    <property type="evidence" value="ECO:0007669"/>
    <property type="project" value="InterPro"/>
</dbReference>
<evidence type="ECO:0000313" key="7">
    <source>
        <dbReference type="Proteomes" id="UP000598174"/>
    </source>
</evidence>
<dbReference type="Pfam" id="PF00392">
    <property type="entry name" value="GntR"/>
    <property type="match status" value="1"/>
</dbReference>
<proteinExistence type="predicted"/>
<evidence type="ECO:0000256" key="1">
    <source>
        <dbReference type="ARBA" id="ARBA00022898"/>
    </source>
</evidence>
<dbReference type="Proteomes" id="UP000598174">
    <property type="component" value="Unassembled WGS sequence"/>
</dbReference>
<keyword evidence="2" id="KW-0805">Transcription regulation</keyword>
<keyword evidence="1" id="KW-0663">Pyridoxal phosphate</keyword>
<dbReference type="SMART" id="SM00345">
    <property type="entry name" value="HTH_GNTR"/>
    <property type="match status" value="1"/>
</dbReference>
<name>A0A919JAT8_9ACTN</name>
<dbReference type="Gene3D" id="1.10.10.10">
    <property type="entry name" value="Winged helix-like DNA-binding domain superfamily/Winged helix DNA-binding domain"/>
    <property type="match status" value="1"/>
</dbReference>
<evidence type="ECO:0000313" key="6">
    <source>
        <dbReference type="EMBL" id="GIE16467.1"/>
    </source>
</evidence>
<dbReference type="InterPro" id="IPR000524">
    <property type="entry name" value="Tscrpt_reg_HTH_GntR"/>
</dbReference>
<feature type="domain" description="HTH gntR-type" evidence="5">
    <location>
        <begin position="1"/>
        <end position="59"/>
    </location>
</feature>
<dbReference type="PROSITE" id="PS50949">
    <property type="entry name" value="HTH_GNTR"/>
    <property type="match status" value="1"/>
</dbReference>
<protein>
    <submittedName>
        <fullName evidence="6">GntR family transcriptional regulator</fullName>
    </submittedName>
</protein>
<dbReference type="SUPFAM" id="SSF46785">
    <property type="entry name" value="Winged helix' DNA-binding domain"/>
    <property type="match status" value="1"/>
</dbReference>
<keyword evidence="7" id="KW-1185">Reference proteome</keyword>